<name>A0ABS1U0B0_9PROT</name>
<dbReference type="Gene3D" id="1.25.40.10">
    <property type="entry name" value="Tetratricopeptide repeat domain"/>
    <property type="match status" value="1"/>
</dbReference>
<reference evidence="2 3" key="1">
    <citation type="submission" date="2021-01" db="EMBL/GenBank/DDBJ databases">
        <title>Belnapia mucosa sp. nov. and Belnapia arida sp. nov., isolated from the Tabernas Desert (Almeria, Spain).</title>
        <authorList>
            <person name="Molina-Menor E."/>
            <person name="Vidal-Verdu A."/>
            <person name="Calonge A."/>
            <person name="Satari L."/>
            <person name="Pereto J."/>
            <person name="Porcar M."/>
        </authorList>
    </citation>
    <scope>NUCLEOTIDE SEQUENCE [LARGE SCALE GENOMIC DNA]</scope>
    <source>
        <strain evidence="2 3">T18</strain>
    </source>
</reference>
<evidence type="ECO:0008006" key="4">
    <source>
        <dbReference type="Google" id="ProtNLM"/>
    </source>
</evidence>
<gene>
    <name evidence="2" type="ORF">JMJ56_08890</name>
</gene>
<dbReference type="SUPFAM" id="SSF81901">
    <property type="entry name" value="HCP-like"/>
    <property type="match status" value="1"/>
</dbReference>
<organism evidence="2 3">
    <name type="scientific">Belnapia arida</name>
    <dbReference type="NCBI Taxonomy" id="2804533"/>
    <lineage>
        <taxon>Bacteria</taxon>
        <taxon>Pseudomonadati</taxon>
        <taxon>Pseudomonadota</taxon>
        <taxon>Alphaproteobacteria</taxon>
        <taxon>Acetobacterales</taxon>
        <taxon>Roseomonadaceae</taxon>
        <taxon>Belnapia</taxon>
    </lineage>
</organism>
<protein>
    <recommendedName>
        <fullName evidence="4">Sel1 repeat-containing protein</fullName>
    </recommendedName>
</protein>
<dbReference type="EMBL" id="JAETWB010000002">
    <property type="protein sequence ID" value="MBL6078121.1"/>
    <property type="molecule type" value="Genomic_DNA"/>
</dbReference>
<evidence type="ECO:0000313" key="2">
    <source>
        <dbReference type="EMBL" id="MBL6078121.1"/>
    </source>
</evidence>
<sequence>MTGPPHMRGILSHAPTPAVRPTRSSLSIPARACSALLAIMFSGALAQASWLTEHQGFGPSAETPYGVLPTLDAGIIGRAGTQSLAGQPFLLAQSAPTARLPLLDLPPSTSTAPPMFASLMQMGDTAMVRGDVMRARALYERAATIHPGSSAALIAAGKTYDPNFLPIFGSSNSLADPVKAGEWYQRARALGDPAAAALLAALR</sequence>
<feature type="region of interest" description="Disordered" evidence="1">
    <location>
        <begin position="1"/>
        <end position="22"/>
    </location>
</feature>
<dbReference type="Proteomes" id="UP000660885">
    <property type="component" value="Unassembled WGS sequence"/>
</dbReference>
<accession>A0ABS1U0B0</accession>
<comment type="caution">
    <text evidence="2">The sequence shown here is derived from an EMBL/GenBank/DDBJ whole genome shotgun (WGS) entry which is preliminary data.</text>
</comment>
<proteinExistence type="predicted"/>
<dbReference type="InterPro" id="IPR011990">
    <property type="entry name" value="TPR-like_helical_dom_sf"/>
</dbReference>
<keyword evidence="3" id="KW-1185">Reference proteome</keyword>
<evidence type="ECO:0000256" key="1">
    <source>
        <dbReference type="SAM" id="MobiDB-lite"/>
    </source>
</evidence>
<evidence type="ECO:0000313" key="3">
    <source>
        <dbReference type="Proteomes" id="UP000660885"/>
    </source>
</evidence>